<gene>
    <name evidence="1" type="ORF">N784_11785</name>
</gene>
<accession>A0A0A5FVM1</accession>
<dbReference type="NCBIfam" id="NF033453">
    <property type="entry name" value="BREX_3_BrxF"/>
    <property type="match status" value="1"/>
</dbReference>
<protein>
    <recommendedName>
        <fullName evidence="3">BREX-3 system P-loop-containing protein BrxF</fullName>
    </recommendedName>
</protein>
<name>A0A0A5FVM1_9BACI</name>
<dbReference type="EMBL" id="AVPG01000030">
    <property type="protein sequence ID" value="KGX84851.1"/>
    <property type="molecule type" value="Genomic_DNA"/>
</dbReference>
<evidence type="ECO:0000313" key="2">
    <source>
        <dbReference type="Proteomes" id="UP000030401"/>
    </source>
</evidence>
<sequence length="151" mass="17609">MEDTLLYKIESELKSIHMRRHQLLFVVSESFNRDISFIAKQIGIPNINLNYELSKVLKNIPAKKRHRNVSNSLKQIVREKNSTILVIDHIEILYDPQLQQDPVALLEDISRNYTLIVSWSGKTNGENLVYADQDHVEYYKRDKTDGVILSQ</sequence>
<evidence type="ECO:0008006" key="3">
    <source>
        <dbReference type="Google" id="ProtNLM"/>
    </source>
</evidence>
<dbReference type="InterPro" id="IPR048067">
    <property type="entry name" value="BREX_3_BrxF"/>
</dbReference>
<evidence type="ECO:0000313" key="1">
    <source>
        <dbReference type="EMBL" id="KGX84851.1"/>
    </source>
</evidence>
<organism evidence="1 2">
    <name type="scientific">Pontibacillus litoralis JSM 072002</name>
    <dbReference type="NCBI Taxonomy" id="1385512"/>
    <lineage>
        <taxon>Bacteria</taxon>
        <taxon>Bacillati</taxon>
        <taxon>Bacillota</taxon>
        <taxon>Bacilli</taxon>
        <taxon>Bacillales</taxon>
        <taxon>Bacillaceae</taxon>
        <taxon>Pontibacillus</taxon>
    </lineage>
</organism>
<dbReference type="Proteomes" id="UP000030401">
    <property type="component" value="Unassembled WGS sequence"/>
</dbReference>
<dbReference type="STRING" id="1385512.N784_11785"/>
<reference evidence="1 2" key="1">
    <citation type="submission" date="2013-08" db="EMBL/GenBank/DDBJ databases">
        <authorList>
            <person name="Huang J."/>
            <person name="Wang G."/>
        </authorList>
    </citation>
    <scope>NUCLEOTIDE SEQUENCE [LARGE SCALE GENOMIC DNA]</scope>
    <source>
        <strain evidence="1 2">JSM 072002</strain>
    </source>
</reference>
<comment type="caution">
    <text evidence="1">The sequence shown here is derived from an EMBL/GenBank/DDBJ whole genome shotgun (WGS) entry which is preliminary data.</text>
</comment>
<dbReference type="eggNOG" id="COG0464">
    <property type="taxonomic scope" value="Bacteria"/>
</dbReference>
<dbReference type="RefSeq" id="WP_036836006.1">
    <property type="nucleotide sequence ID" value="NZ_AVPG01000030.1"/>
</dbReference>
<proteinExistence type="predicted"/>
<dbReference type="AlphaFoldDB" id="A0A0A5FVM1"/>
<keyword evidence="2" id="KW-1185">Reference proteome</keyword>